<evidence type="ECO:0000313" key="12">
    <source>
        <dbReference type="Proteomes" id="UP000294558"/>
    </source>
</evidence>
<sequence length="280" mass="31112">MEPHDQFAPRVLLAIDDLRLRRTNEAGLRSAGFAVSAPSDADAVQILAESFSPDVLVIDTDMEGPDHKPLYQRLRDDTDSYLLCIDAAGRDRARVELLRFGADDAVSVPVTPDEIVARCHALMRRPREIRRAEWDGPQQSVITLGPLVVDTGRHEIRLGDEEVQATRIEFSLLEHLCRRPTEVASRSELLESVWGPNWVGDTHVVDVHLSNLRRKLDKADDSLRVVHTVRGVGFRISNEILDAAEAQVTSGMPVTTRDEPEHDEREPEPASSIATGTILG</sequence>
<dbReference type="InterPro" id="IPR011006">
    <property type="entry name" value="CheY-like_superfamily"/>
</dbReference>
<protein>
    <submittedName>
        <fullName evidence="11">Two-component system OmpR family response regulator</fullName>
    </submittedName>
</protein>
<keyword evidence="5" id="KW-0804">Transcription</keyword>
<evidence type="ECO:0000259" key="10">
    <source>
        <dbReference type="PROSITE" id="PS51755"/>
    </source>
</evidence>
<dbReference type="PANTHER" id="PTHR48111">
    <property type="entry name" value="REGULATOR OF RPOS"/>
    <property type="match status" value="1"/>
</dbReference>
<feature type="region of interest" description="Disordered" evidence="8">
    <location>
        <begin position="250"/>
        <end position="280"/>
    </location>
</feature>
<feature type="modified residue" description="4-aspartylphosphate" evidence="6">
    <location>
        <position position="59"/>
    </location>
</feature>
<comment type="caution">
    <text evidence="11">The sequence shown here is derived from an EMBL/GenBank/DDBJ whole genome shotgun (WGS) entry which is preliminary data.</text>
</comment>
<dbReference type="InterPro" id="IPR016032">
    <property type="entry name" value="Sig_transdc_resp-reg_C-effctor"/>
</dbReference>
<keyword evidence="12" id="KW-1185">Reference proteome</keyword>
<dbReference type="SUPFAM" id="SSF52172">
    <property type="entry name" value="CheY-like"/>
    <property type="match status" value="1"/>
</dbReference>
<evidence type="ECO:0000256" key="1">
    <source>
        <dbReference type="ARBA" id="ARBA00022553"/>
    </source>
</evidence>
<organism evidence="11 12">
    <name type="scientific">Ilumatobacter fluminis</name>
    <dbReference type="NCBI Taxonomy" id="467091"/>
    <lineage>
        <taxon>Bacteria</taxon>
        <taxon>Bacillati</taxon>
        <taxon>Actinomycetota</taxon>
        <taxon>Acidimicrobiia</taxon>
        <taxon>Acidimicrobiales</taxon>
        <taxon>Ilumatobacteraceae</taxon>
        <taxon>Ilumatobacter</taxon>
    </lineage>
</organism>
<evidence type="ECO:0000256" key="2">
    <source>
        <dbReference type="ARBA" id="ARBA00023012"/>
    </source>
</evidence>
<gene>
    <name evidence="11" type="ORF">BDK89_3200</name>
</gene>
<dbReference type="InterPro" id="IPR036388">
    <property type="entry name" value="WH-like_DNA-bd_sf"/>
</dbReference>
<reference evidence="11 12" key="1">
    <citation type="submission" date="2019-03" db="EMBL/GenBank/DDBJ databases">
        <title>Sequencing the genomes of 1000 actinobacteria strains.</title>
        <authorList>
            <person name="Klenk H.-P."/>
        </authorList>
    </citation>
    <scope>NUCLEOTIDE SEQUENCE [LARGE SCALE GENOMIC DNA]</scope>
    <source>
        <strain evidence="11 12">DSM 18936</strain>
    </source>
</reference>
<dbReference type="InterPro" id="IPR001789">
    <property type="entry name" value="Sig_transdc_resp-reg_receiver"/>
</dbReference>
<evidence type="ECO:0000256" key="8">
    <source>
        <dbReference type="SAM" id="MobiDB-lite"/>
    </source>
</evidence>
<name>A0A4R7I3R4_9ACTN</name>
<evidence type="ECO:0000256" key="4">
    <source>
        <dbReference type="ARBA" id="ARBA00023125"/>
    </source>
</evidence>
<dbReference type="Pfam" id="PF00072">
    <property type="entry name" value="Response_reg"/>
    <property type="match status" value="1"/>
</dbReference>
<proteinExistence type="predicted"/>
<feature type="DNA-binding region" description="OmpR/PhoB-type" evidence="7">
    <location>
        <begin position="139"/>
        <end position="238"/>
    </location>
</feature>
<dbReference type="SUPFAM" id="SSF46894">
    <property type="entry name" value="C-terminal effector domain of the bipartite response regulators"/>
    <property type="match status" value="1"/>
</dbReference>
<evidence type="ECO:0000256" key="5">
    <source>
        <dbReference type="ARBA" id="ARBA00023163"/>
    </source>
</evidence>
<dbReference type="AlphaFoldDB" id="A0A4R7I3R4"/>
<dbReference type="SMART" id="SM00448">
    <property type="entry name" value="REC"/>
    <property type="match status" value="1"/>
</dbReference>
<dbReference type="Pfam" id="PF00486">
    <property type="entry name" value="Trans_reg_C"/>
    <property type="match status" value="1"/>
</dbReference>
<feature type="compositionally biased region" description="Basic and acidic residues" evidence="8">
    <location>
        <begin position="256"/>
        <end position="268"/>
    </location>
</feature>
<dbReference type="GO" id="GO:0000156">
    <property type="term" value="F:phosphorelay response regulator activity"/>
    <property type="evidence" value="ECO:0007669"/>
    <property type="project" value="TreeGrafter"/>
</dbReference>
<dbReference type="SMART" id="SM00862">
    <property type="entry name" value="Trans_reg_C"/>
    <property type="match status" value="1"/>
</dbReference>
<dbReference type="Proteomes" id="UP000294558">
    <property type="component" value="Unassembled WGS sequence"/>
</dbReference>
<dbReference type="CDD" id="cd00383">
    <property type="entry name" value="trans_reg_C"/>
    <property type="match status" value="1"/>
</dbReference>
<keyword evidence="2" id="KW-0902">Two-component regulatory system</keyword>
<feature type="domain" description="Response regulatory" evidence="9">
    <location>
        <begin position="10"/>
        <end position="123"/>
    </location>
</feature>
<dbReference type="GO" id="GO:0000976">
    <property type="term" value="F:transcription cis-regulatory region binding"/>
    <property type="evidence" value="ECO:0007669"/>
    <property type="project" value="TreeGrafter"/>
</dbReference>
<dbReference type="PROSITE" id="PS51755">
    <property type="entry name" value="OMPR_PHOB"/>
    <property type="match status" value="1"/>
</dbReference>
<keyword evidence="1 6" id="KW-0597">Phosphoprotein</keyword>
<evidence type="ECO:0000313" key="11">
    <source>
        <dbReference type="EMBL" id="TDT17589.1"/>
    </source>
</evidence>
<dbReference type="OrthoDB" id="8927943at2"/>
<dbReference type="RefSeq" id="WP_133869873.1">
    <property type="nucleotide sequence ID" value="NZ_SOAU01000001.1"/>
</dbReference>
<evidence type="ECO:0000259" key="9">
    <source>
        <dbReference type="PROSITE" id="PS50110"/>
    </source>
</evidence>
<evidence type="ECO:0000256" key="3">
    <source>
        <dbReference type="ARBA" id="ARBA00023015"/>
    </source>
</evidence>
<accession>A0A4R7I3R4</accession>
<feature type="domain" description="OmpR/PhoB-type" evidence="10">
    <location>
        <begin position="139"/>
        <end position="238"/>
    </location>
</feature>
<dbReference type="Gene3D" id="1.10.10.10">
    <property type="entry name" value="Winged helix-like DNA-binding domain superfamily/Winged helix DNA-binding domain"/>
    <property type="match status" value="1"/>
</dbReference>
<dbReference type="PANTHER" id="PTHR48111:SF1">
    <property type="entry name" value="TWO-COMPONENT RESPONSE REGULATOR ORR33"/>
    <property type="match status" value="1"/>
</dbReference>
<dbReference type="InterPro" id="IPR001867">
    <property type="entry name" value="OmpR/PhoB-type_DNA-bd"/>
</dbReference>
<dbReference type="GO" id="GO:0006355">
    <property type="term" value="P:regulation of DNA-templated transcription"/>
    <property type="evidence" value="ECO:0007669"/>
    <property type="project" value="InterPro"/>
</dbReference>
<dbReference type="PROSITE" id="PS50110">
    <property type="entry name" value="RESPONSE_REGULATORY"/>
    <property type="match status" value="1"/>
</dbReference>
<dbReference type="InterPro" id="IPR039420">
    <property type="entry name" value="WalR-like"/>
</dbReference>
<dbReference type="Gene3D" id="3.40.50.2300">
    <property type="match status" value="1"/>
</dbReference>
<evidence type="ECO:0000256" key="7">
    <source>
        <dbReference type="PROSITE-ProRule" id="PRU01091"/>
    </source>
</evidence>
<dbReference type="GO" id="GO:0005829">
    <property type="term" value="C:cytosol"/>
    <property type="evidence" value="ECO:0007669"/>
    <property type="project" value="TreeGrafter"/>
</dbReference>
<evidence type="ECO:0000256" key="6">
    <source>
        <dbReference type="PROSITE-ProRule" id="PRU00169"/>
    </source>
</evidence>
<dbReference type="FunFam" id="1.10.10.10:FF:000018">
    <property type="entry name" value="DNA-binding response regulator ResD"/>
    <property type="match status" value="1"/>
</dbReference>
<dbReference type="EMBL" id="SOAU01000001">
    <property type="protein sequence ID" value="TDT17589.1"/>
    <property type="molecule type" value="Genomic_DNA"/>
</dbReference>
<keyword evidence="3" id="KW-0805">Transcription regulation</keyword>
<dbReference type="GO" id="GO:0032993">
    <property type="term" value="C:protein-DNA complex"/>
    <property type="evidence" value="ECO:0007669"/>
    <property type="project" value="TreeGrafter"/>
</dbReference>
<keyword evidence="4 7" id="KW-0238">DNA-binding</keyword>